<evidence type="ECO:0000259" key="1">
    <source>
        <dbReference type="PROSITE" id="PS51498"/>
    </source>
</evidence>
<proteinExistence type="predicted"/>
<reference evidence="2 3" key="1">
    <citation type="submission" date="2024-04" db="EMBL/GenBank/DDBJ databases">
        <authorList>
            <person name="Waldvogel A.-M."/>
            <person name="Schoenle A."/>
        </authorList>
    </citation>
    <scope>NUCLEOTIDE SEQUENCE [LARGE SCALE GENOMIC DNA]</scope>
</reference>
<dbReference type="Gene3D" id="2.100.10.50">
    <property type="match status" value="2"/>
</dbReference>
<sequence>MAFITGLHVSINFDEKKLLESKGFQQITKNLNEGIAGANSIYLWYKKGDTAPITRVQVSFNEEMAVKLTGYHKIDKNLNTGTSGKPLYMWFSKTTGDYDVPITDIVVTVDPNSEVAQLTTSDLNLGTRGKFVYAWLKRERPIYICDVTATATYGQDLSLFSKGYTRVDVNTNMGTRGGAEVFIWYRKTINKELSLVALDVSINQEQAEKLKQLNYNMVGVNLNENTSGSDVYLWFQTKPKLDRVRGLVLLRNSDAVEVYKRGRVTVVERSLNAGNHGDIIYMCFV</sequence>
<organism evidence="2 3">
    <name type="scientific">Knipowitschia caucasica</name>
    <name type="common">Caucasian dwarf goby</name>
    <name type="synonym">Pomatoschistus caucasicus</name>
    <dbReference type="NCBI Taxonomy" id="637954"/>
    <lineage>
        <taxon>Eukaryota</taxon>
        <taxon>Metazoa</taxon>
        <taxon>Chordata</taxon>
        <taxon>Craniata</taxon>
        <taxon>Vertebrata</taxon>
        <taxon>Euteleostomi</taxon>
        <taxon>Actinopterygii</taxon>
        <taxon>Neopterygii</taxon>
        <taxon>Teleostei</taxon>
        <taxon>Neoteleostei</taxon>
        <taxon>Acanthomorphata</taxon>
        <taxon>Gobiaria</taxon>
        <taxon>Gobiiformes</taxon>
        <taxon>Gobioidei</taxon>
        <taxon>Gobiidae</taxon>
        <taxon>Gobiinae</taxon>
        <taxon>Knipowitschia</taxon>
    </lineage>
</organism>
<keyword evidence="3" id="KW-1185">Reference proteome</keyword>
<dbReference type="PROSITE" id="PS51498">
    <property type="entry name" value="MABP"/>
    <property type="match status" value="1"/>
</dbReference>
<dbReference type="Proteomes" id="UP001497482">
    <property type="component" value="Chromosome 14"/>
</dbReference>
<dbReference type="AlphaFoldDB" id="A0AAV2JSJ6"/>
<accession>A0AAV2JSJ6</accession>
<feature type="domain" description="MABP" evidence="1">
    <location>
        <begin position="1"/>
        <end position="189"/>
    </location>
</feature>
<evidence type="ECO:0000313" key="3">
    <source>
        <dbReference type="Proteomes" id="UP001497482"/>
    </source>
</evidence>
<dbReference type="GO" id="GO:0005737">
    <property type="term" value="C:cytoplasm"/>
    <property type="evidence" value="ECO:0007669"/>
    <property type="project" value="UniProtKB-ARBA"/>
</dbReference>
<evidence type="ECO:0000313" key="2">
    <source>
        <dbReference type="EMBL" id="CAL1579218.1"/>
    </source>
</evidence>
<gene>
    <name evidence="2" type="ORF">KC01_LOCUS10299</name>
</gene>
<dbReference type="EMBL" id="OZ035836">
    <property type="protein sequence ID" value="CAL1579218.1"/>
    <property type="molecule type" value="Genomic_DNA"/>
</dbReference>
<name>A0AAV2JSJ6_KNICA</name>
<dbReference type="InterPro" id="IPR023341">
    <property type="entry name" value="MABP"/>
</dbReference>
<protein>
    <recommendedName>
        <fullName evidence="1">MABP domain-containing protein</fullName>
    </recommendedName>
</protein>